<dbReference type="SUPFAM" id="SSF53649">
    <property type="entry name" value="Alkaline phosphatase-like"/>
    <property type="match status" value="1"/>
</dbReference>
<dbReference type="Pfam" id="PF00884">
    <property type="entry name" value="Sulfatase"/>
    <property type="match status" value="1"/>
</dbReference>
<evidence type="ECO:0000313" key="4">
    <source>
        <dbReference type="Proteomes" id="UP000199423"/>
    </source>
</evidence>
<dbReference type="PANTHER" id="PTHR42693:SF33">
    <property type="entry name" value="ARYLSULFATASE"/>
    <property type="match status" value="1"/>
</dbReference>
<dbReference type="InterPro" id="IPR000917">
    <property type="entry name" value="Sulfatase_N"/>
</dbReference>
<gene>
    <name evidence="3" type="ORF">SAMN04488557_4098</name>
</gene>
<dbReference type="InterPro" id="IPR017850">
    <property type="entry name" value="Alkaline_phosphatase_core_sf"/>
</dbReference>
<sequence>MTSSLRSSARRKNLLVFHLESVAWQRLTAFPEAFPHLHRLMETSRVYRSYFSSATSTQMAISAFMHGNDGEFDAASGISQPAGDTESLFVTLREAGYETSFLCATATVKPMLPLLSASIPAVWSTNDFRDLVGQFEQRIEGMPFAIYIWNLLPHIETNIALAPYAESIEDLIGGACAVTDALLGEVLDILRRRGLLEDTTIIAYGDHGDDHWTHGFKNGLLHGLEPFTPLVHTPLVISDADVSAGIDNRLASTVDLAPTCLQLLGLSGMASQYTAGVSLMGAPSRSVAFSQNFAANQPDAPHLDVRRSFAAIDRTHVLMVSSRGLEFYGHKLDPGNHSNLLHHFELTDDGLRLLELQQPRHPHFNTVRHMWLSNGALQNTFANLRRALKDHVAAKNAYVKARKSRRDALEVLDLQMFDRVNRYGRDSFFGSAEPRPEETIIGAAPRRSQVGGVMGWIWGAAAVTAGE</sequence>
<dbReference type="AlphaFoldDB" id="A0A1I7NWR3"/>
<dbReference type="PANTHER" id="PTHR42693">
    <property type="entry name" value="ARYLSULFATASE FAMILY MEMBER"/>
    <property type="match status" value="1"/>
</dbReference>
<dbReference type="OrthoDB" id="9795675at2"/>
<reference evidence="4" key="1">
    <citation type="submission" date="2016-10" db="EMBL/GenBank/DDBJ databases">
        <authorList>
            <person name="Varghese N."/>
            <person name="Submissions S."/>
        </authorList>
    </citation>
    <scope>NUCLEOTIDE SEQUENCE [LARGE SCALE GENOMIC DNA]</scope>
    <source>
        <strain evidence="4">DSM 1565</strain>
    </source>
</reference>
<dbReference type="Gene3D" id="3.40.720.10">
    <property type="entry name" value="Alkaline Phosphatase, subunit A"/>
    <property type="match status" value="1"/>
</dbReference>
<dbReference type="STRING" id="51670.SAMN04488557_4098"/>
<dbReference type="InterPro" id="IPR050738">
    <property type="entry name" value="Sulfatase"/>
</dbReference>
<dbReference type="Proteomes" id="UP000199423">
    <property type="component" value="Unassembled WGS sequence"/>
</dbReference>
<organism evidence="3 4">
    <name type="scientific">Hyphomicrobium facile</name>
    <dbReference type="NCBI Taxonomy" id="51670"/>
    <lineage>
        <taxon>Bacteria</taxon>
        <taxon>Pseudomonadati</taxon>
        <taxon>Pseudomonadota</taxon>
        <taxon>Alphaproteobacteria</taxon>
        <taxon>Hyphomicrobiales</taxon>
        <taxon>Hyphomicrobiaceae</taxon>
        <taxon>Hyphomicrobium</taxon>
    </lineage>
</organism>
<evidence type="ECO:0000313" key="3">
    <source>
        <dbReference type="EMBL" id="SFV39073.1"/>
    </source>
</evidence>
<dbReference type="RefSeq" id="WP_143117881.1">
    <property type="nucleotide sequence ID" value="NZ_FPCH01000005.1"/>
</dbReference>
<feature type="domain" description="Sulfatase N-terminal" evidence="2">
    <location>
        <begin position="12"/>
        <end position="265"/>
    </location>
</feature>
<dbReference type="GO" id="GO:0004065">
    <property type="term" value="F:arylsulfatase activity"/>
    <property type="evidence" value="ECO:0007669"/>
    <property type="project" value="TreeGrafter"/>
</dbReference>
<proteinExistence type="inferred from homology"/>
<keyword evidence="4" id="KW-1185">Reference proteome</keyword>
<dbReference type="EMBL" id="FPCH01000005">
    <property type="protein sequence ID" value="SFV39073.1"/>
    <property type="molecule type" value="Genomic_DNA"/>
</dbReference>
<evidence type="ECO:0000259" key="2">
    <source>
        <dbReference type="Pfam" id="PF00884"/>
    </source>
</evidence>
<name>A0A1I7NWR3_9HYPH</name>
<evidence type="ECO:0000256" key="1">
    <source>
        <dbReference type="ARBA" id="ARBA00008779"/>
    </source>
</evidence>
<comment type="similarity">
    <text evidence="1">Belongs to the sulfatase family.</text>
</comment>
<accession>A0A1I7NWR3</accession>
<protein>
    <submittedName>
        <fullName evidence="3">Sulfatase</fullName>
    </submittedName>
</protein>